<evidence type="ECO:0000313" key="2">
    <source>
        <dbReference type="Proteomes" id="UP000004382"/>
    </source>
</evidence>
<evidence type="ECO:0000313" key="1">
    <source>
        <dbReference type="EMBL" id="EHP93340.1"/>
    </source>
</evidence>
<protein>
    <submittedName>
        <fullName evidence="1">Uncharacterized protein</fullName>
    </submittedName>
</protein>
<dbReference type="EMBL" id="AGJK01000034">
    <property type="protein sequence ID" value="EHP93340.1"/>
    <property type="molecule type" value="Genomic_DNA"/>
</dbReference>
<dbReference type="AlphaFoldDB" id="H1KGN9"/>
<dbReference type="Proteomes" id="UP000004382">
    <property type="component" value="Unassembled WGS sequence"/>
</dbReference>
<organism evidence="1 2">
    <name type="scientific">Methylorubrum extorquens DSM 13060</name>
    <dbReference type="NCBI Taxonomy" id="882800"/>
    <lineage>
        <taxon>Bacteria</taxon>
        <taxon>Pseudomonadati</taxon>
        <taxon>Pseudomonadota</taxon>
        <taxon>Alphaproteobacteria</taxon>
        <taxon>Hyphomicrobiales</taxon>
        <taxon>Methylobacteriaceae</taxon>
        <taxon>Methylorubrum</taxon>
    </lineage>
</organism>
<accession>H1KGN9</accession>
<comment type="caution">
    <text evidence="1">The sequence shown here is derived from an EMBL/GenBank/DDBJ whole genome shotgun (WGS) entry which is preliminary data.</text>
</comment>
<gene>
    <name evidence="1" type="ORF">MetexDRAFT_1801</name>
</gene>
<sequence>MPNSPPPHFPYGLPSNALRFRDLPARIRKKIDKGRGREDTACWCWTGYIKPARQRWKAYRTHENFDGLRQQMGCFEVDRATPEFPDPYTRKRLPVHRIIYGLMTGVSIEDVPELRRCADDRCVNPHHVLAVGHTVAQRGRMKEQEAELSIVQPAAEPDPPGITDEEVLALLKKHRPFEQLDNFELVEDEYDIPRGRITLDLWKAYVAWAVENPDEWDEEERRDAVG</sequence>
<reference evidence="1 2" key="1">
    <citation type="submission" date="2011-09" db="EMBL/GenBank/DDBJ databases">
        <title>The draft genome of Methylobacterium extorquens DSM 13060.</title>
        <authorList>
            <consortium name="US DOE Joint Genome Institute (JGI-PGF)"/>
            <person name="Lucas S."/>
            <person name="Han J."/>
            <person name="Lapidus A."/>
            <person name="Cheng J.-F."/>
            <person name="Goodwin L."/>
            <person name="Pitluck S."/>
            <person name="Peters L."/>
            <person name="Land M.L."/>
            <person name="Hauser L."/>
            <person name="Koskimaki J."/>
            <person name="Halonen O."/>
            <person name="Pirttila A."/>
            <person name="Frank C."/>
            <person name="Woyke T.J."/>
        </authorList>
    </citation>
    <scope>NUCLEOTIDE SEQUENCE [LARGE SCALE GENOMIC DNA]</scope>
    <source>
        <strain evidence="1 2">DSM 13060</strain>
    </source>
</reference>
<name>H1KGN9_METEX</name>
<dbReference type="RefSeq" id="WP_004446495.1">
    <property type="nucleotide sequence ID" value="NZ_AGJK01000034.1"/>
</dbReference>
<proteinExistence type="predicted"/>